<evidence type="ECO:0000256" key="4">
    <source>
        <dbReference type="PROSITE-ProRule" id="PRU01240"/>
    </source>
</evidence>
<name>A0A7X0J0C4_9SPHI</name>
<protein>
    <recommendedName>
        <fullName evidence="5">Peptidase S8/S53 domain-containing protein</fullName>
    </recommendedName>
</protein>
<evidence type="ECO:0000256" key="2">
    <source>
        <dbReference type="ARBA" id="ARBA00022801"/>
    </source>
</evidence>
<sequence>MKLKKIIFFAVLTSTALVSCKKDHQTTSGSPGQQPGNTPYTVAQINAEIQSQLNKNGTFSWQNTNDELLYSAVILGDSLLTIGYSSEENNAIRVESISPQQQLSRISKADAKSAGINIEGIRDNILQQIRENEHQKKSAGSTEVNGKDDVLQYESPKLTSMIVKIGNLSTLQKLRQSKQIRYLDPSNYNKNLIKLGAINNSGIVTNSSSSGPDPGSVAVDPNWFSTASDGSIIPKVYEAQHIPDAWQYSTGKGITIGVIDNGVYSTQPVFDTQFNSGVSTGRKIAKYGTFKGSTSTTDGVFIKDDDLAKGHGNSMAALIAAPRASGIPVGIAYNCNLLTYRGTDFFLLYGSKQQEGVAKALMDLADNSDVKIISMSNGWIWDVSMIADAVKYAHGKGKMIIAAGGTSIAAFNVLLTINIPDIIGVPFPGNMKEAVAATGTNYSTNSTLVKCAECHEGPEISFTTTTASAPSVNNVLLVVGNKSAIYQNTSSSSASTAINAGIAALVWGAHPSWTRDQVLQRMQQSARFYPNKDAKLGYGPIDVLKAVK</sequence>
<evidence type="ECO:0000256" key="1">
    <source>
        <dbReference type="ARBA" id="ARBA00022670"/>
    </source>
</evidence>
<feature type="active site" description="Charge relay system" evidence="4">
    <location>
        <position position="493"/>
    </location>
</feature>
<evidence type="ECO:0000313" key="7">
    <source>
        <dbReference type="Proteomes" id="UP000521017"/>
    </source>
</evidence>
<dbReference type="Pfam" id="PF00082">
    <property type="entry name" value="Peptidase_S8"/>
    <property type="match status" value="1"/>
</dbReference>
<dbReference type="CDD" id="cd00306">
    <property type="entry name" value="Peptidases_S8_S53"/>
    <property type="match status" value="1"/>
</dbReference>
<comment type="similarity">
    <text evidence="4">Belongs to the peptidase S8 family.</text>
</comment>
<feature type="active site" description="Charge relay system" evidence="4">
    <location>
        <position position="260"/>
    </location>
</feature>
<evidence type="ECO:0000313" key="6">
    <source>
        <dbReference type="EMBL" id="MBB6498157.1"/>
    </source>
</evidence>
<reference evidence="6 7" key="1">
    <citation type="submission" date="2020-08" db="EMBL/GenBank/DDBJ databases">
        <title>Genomic Encyclopedia of Type Strains, Phase IV (KMG-V): Genome sequencing to study the core and pangenomes of soil and plant-associated prokaryotes.</title>
        <authorList>
            <person name="Whitman W."/>
        </authorList>
    </citation>
    <scope>NUCLEOTIDE SEQUENCE [LARGE SCALE GENOMIC DNA]</scope>
    <source>
        <strain evidence="6 7">M2T3</strain>
    </source>
</reference>
<dbReference type="InterPro" id="IPR036852">
    <property type="entry name" value="Peptidase_S8/S53_dom_sf"/>
</dbReference>
<dbReference type="PROSITE" id="PS51257">
    <property type="entry name" value="PROKAR_LIPOPROTEIN"/>
    <property type="match status" value="1"/>
</dbReference>
<evidence type="ECO:0000259" key="5">
    <source>
        <dbReference type="Pfam" id="PF00082"/>
    </source>
</evidence>
<dbReference type="Gene3D" id="3.40.50.200">
    <property type="entry name" value="Peptidase S8/S53 domain"/>
    <property type="match status" value="1"/>
</dbReference>
<dbReference type="InterPro" id="IPR015500">
    <property type="entry name" value="Peptidase_S8_subtilisin-rel"/>
</dbReference>
<proteinExistence type="inferred from homology"/>
<keyword evidence="2 4" id="KW-0378">Hydrolase</keyword>
<comment type="caution">
    <text evidence="6">The sequence shown here is derived from an EMBL/GenBank/DDBJ whole genome shotgun (WGS) entry which is preliminary data.</text>
</comment>
<organism evidence="6 7">
    <name type="scientific">Pedobacter cryoconitis</name>
    <dbReference type="NCBI Taxonomy" id="188932"/>
    <lineage>
        <taxon>Bacteria</taxon>
        <taxon>Pseudomonadati</taxon>
        <taxon>Bacteroidota</taxon>
        <taxon>Sphingobacteriia</taxon>
        <taxon>Sphingobacteriales</taxon>
        <taxon>Sphingobacteriaceae</taxon>
        <taxon>Pedobacter</taxon>
    </lineage>
</organism>
<dbReference type="SUPFAM" id="SSF52743">
    <property type="entry name" value="Subtilisin-like"/>
    <property type="match status" value="1"/>
</dbReference>
<dbReference type="GO" id="GO:0016020">
    <property type="term" value="C:membrane"/>
    <property type="evidence" value="ECO:0007669"/>
    <property type="project" value="TreeGrafter"/>
</dbReference>
<feature type="domain" description="Peptidase S8/S53" evidence="5">
    <location>
        <begin position="251"/>
        <end position="539"/>
    </location>
</feature>
<keyword evidence="3 4" id="KW-0720">Serine protease</keyword>
<dbReference type="PANTHER" id="PTHR42884">
    <property type="entry name" value="PROPROTEIN CONVERTASE SUBTILISIN/KEXIN-RELATED"/>
    <property type="match status" value="1"/>
</dbReference>
<dbReference type="PRINTS" id="PR00723">
    <property type="entry name" value="SUBTILISIN"/>
</dbReference>
<dbReference type="Proteomes" id="UP000521017">
    <property type="component" value="Unassembled WGS sequence"/>
</dbReference>
<keyword evidence="1 4" id="KW-0645">Protease</keyword>
<dbReference type="GO" id="GO:0004252">
    <property type="term" value="F:serine-type endopeptidase activity"/>
    <property type="evidence" value="ECO:0007669"/>
    <property type="project" value="UniProtKB-UniRule"/>
</dbReference>
<evidence type="ECO:0000256" key="3">
    <source>
        <dbReference type="ARBA" id="ARBA00022825"/>
    </source>
</evidence>
<feature type="active site" description="Charge relay system" evidence="4">
    <location>
        <position position="311"/>
    </location>
</feature>
<dbReference type="RefSeq" id="WP_184622019.1">
    <property type="nucleotide sequence ID" value="NZ_JACHCC010000001.1"/>
</dbReference>
<dbReference type="EMBL" id="JACHCC010000001">
    <property type="protein sequence ID" value="MBB6498157.1"/>
    <property type="molecule type" value="Genomic_DNA"/>
</dbReference>
<dbReference type="PROSITE" id="PS51892">
    <property type="entry name" value="SUBTILASE"/>
    <property type="match status" value="1"/>
</dbReference>
<accession>A0A7X0J0C4</accession>
<dbReference type="PANTHER" id="PTHR42884:SF14">
    <property type="entry name" value="NEUROENDOCRINE CONVERTASE 1"/>
    <property type="match status" value="1"/>
</dbReference>
<dbReference type="GO" id="GO:0016485">
    <property type="term" value="P:protein processing"/>
    <property type="evidence" value="ECO:0007669"/>
    <property type="project" value="TreeGrafter"/>
</dbReference>
<dbReference type="AlphaFoldDB" id="A0A7X0J0C4"/>
<gene>
    <name evidence="6" type="ORF">HDF25_000281</name>
</gene>
<dbReference type="InterPro" id="IPR000209">
    <property type="entry name" value="Peptidase_S8/S53_dom"/>
</dbReference>